<dbReference type="InterPro" id="IPR032675">
    <property type="entry name" value="LRR_dom_sf"/>
</dbReference>
<protein>
    <recommendedName>
        <fullName evidence="3">F-box domain-containing protein</fullName>
    </recommendedName>
</protein>
<keyword evidence="2" id="KW-1185">Reference proteome</keyword>
<dbReference type="EMBL" id="JAAAJA010000180">
    <property type="protein sequence ID" value="KAG0259642.1"/>
    <property type="molecule type" value="Genomic_DNA"/>
</dbReference>
<evidence type="ECO:0000313" key="2">
    <source>
        <dbReference type="Proteomes" id="UP000726737"/>
    </source>
</evidence>
<evidence type="ECO:0008006" key="3">
    <source>
        <dbReference type="Google" id="ProtNLM"/>
    </source>
</evidence>
<dbReference type="SUPFAM" id="SSF52047">
    <property type="entry name" value="RNI-like"/>
    <property type="match status" value="1"/>
</dbReference>
<dbReference type="Proteomes" id="UP000726737">
    <property type="component" value="Unassembled WGS sequence"/>
</dbReference>
<dbReference type="Gene3D" id="3.80.10.10">
    <property type="entry name" value="Ribonuclease Inhibitor"/>
    <property type="match status" value="2"/>
</dbReference>
<reference evidence="1" key="1">
    <citation type="journal article" date="2020" name="Fungal Divers.">
        <title>Resolving the Mortierellaceae phylogeny through synthesis of multi-gene phylogenetics and phylogenomics.</title>
        <authorList>
            <person name="Vandepol N."/>
            <person name="Liber J."/>
            <person name="Desiro A."/>
            <person name="Na H."/>
            <person name="Kennedy M."/>
            <person name="Barry K."/>
            <person name="Grigoriev I.V."/>
            <person name="Miller A.N."/>
            <person name="O'Donnell K."/>
            <person name="Stajich J.E."/>
            <person name="Bonito G."/>
        </authorList>
    </citation>
    <scope>NUCLEOTIDE SEQUENCE</scope>
    <source>
        <strain evidence="1">KOD948</strain>
    </source>
</reference>
<gene>
    <name evidence="1" type="ORF">BG011_002493</name>
</gene>
<dbReference type="AlphaFoldDB" id="A0A9P6U562"/>
<organism evidence="1 2">
    <name type="scientific">Mortierella polycephala</name>
    <dbReference type="NCBI Taxonomy" id="41804"/>
    <lineage>
        <taxon>Eukaryota</taxon>
        <taxon>Fungi</taxon>
        <taxon>Fungi incertae sedis</taxon>
        <taxon>Mucoromycota</taxon>
        <taxon>Mortierellomycotina</taxon>
        <taxon>Mortierellomycetes</taxon>
        <taxon>Mortierellales</taxon>
        <taxon>Mortierellaceae</taxon>
        <taxon>Mortierella</taxon>
    </lineage>
</organism>
<proteinExistence type="predicted"/>
<sequence length="446" mass="50744">MAATSPEPIHALQIPEILELIARYVPLFYSLDDDDRDTMDPSHLYSCILVSHQWHQCFLPHLYHYYDDRVMGSMAMPIFILRKHAHLIRRYICLAEVQTLLDLQPKSLLGLHTNTTLAGWRPAMDHLLLKCGHQLRELTLSGTGFSEELKDDRLQALMHLPYLEELRLMRWRISTEALRGILNGCSANLSILSLGTISGFNEHAFGPWTGTSYSKEQEQEPQHWPWLSKLRVLQMTLDFIQSPASIHLPRICPALETVRLIVDQDDDFDLTVLSRTLREHCPKLDSIMYTESYSMRNEYGFFPQSTIYAALFKDSTRKLRSATLSLPEGMDDEMLEALLSQAATLEAIELRCARSCSMGMSDIIKILASCARLKSVVLLEANCPSRDLDQLLTQPWACQNLQTLKIDGLGDGKGLEDGTVRVRLLEHMRKSGLGHVRDVSRTMDAH</sequence>
<evidence type="ECO:0000313" key="1">
    <source>
        <dbReference type="EMBL" id="KAG0259642.1"/>
    </source>
</evidence>
<name>A0A9P6U562_9FUNG</name>
<dbReference type="OrthoDB" id="2441267at2759"/>
<comment type="caution">
    <text evidence="1">The sequence shown here is derived from an EMBL/GenBank/DDBJ whole genome shotgun (WGS) entry which is preliminary data.</text>
</comment>
<accession>A0A9P6U562</accession>